<evidence type="ECO:0000259" key="3">
    <source>
        <dbReference type="PROSITE" id="PS50118"/>
    </source>
</evidence>
<dbReference type="PROSITE" id="PS50118">
    <property type="entry name" value="HMG_BOX_2"/>
    <property type="match status" value="1"/>
</dbReference>
<feature type="DNA-binding region" description="HMG box" evidence="1">
    <location>
        <begin position="206"/>
        <end position="248"/>
    </location>
</feature>
<keyword evidence="1" id="KW-0539">Nucleus</keyword>
<dbReference type="SUPFAM" id="SSF47095">
    <property type="entry name" value="HMG-box"/>
    <property type="match status" value="1"/>
</dbReference>
<protein>
    <submittedName>
        <fullName evidence="4">HMG (High mobility group) box protein</fullName>
    </submittedName>
</protein>
<dbReference type="EMBL" id="CM001224">
    <property type="protein sequence ID" value="AET01618.1"/>
    <property type="molecule type" value="Genomic_DNA"/>
</dbReference>
<evidence type="ECO:0000313" key="4">
    <source>
        <dbReference type="EMBL" id="AET01618.1"/>
    </source>
</evidence>
<reference evidence="5" key="3">
    <citation type="submission" date="2015-04" db="UniProtKB">
        <authorList>
            <consortium name="EnsemblPlants"/>
        </authorList>
    </citation>
    <scope>IDENTIFICATION</scope>
    <source>
        <strain evidence="5">cv. Jemalong A17</strain>
    </source>
</reference>
<feature type="region of interest" description="Disordered" evidence="2">
    <location>
        <begin position="168"/>
        <end position="206"/>
    </location>
</feature>
<evidence type="ECO:0000256" key="2">
    <source>
        <dbReference type="SAM" id="MobiDB-lite"/>
    </source>
</evidence>
<name>G7LI68_MEDTR</name>
<dbReference type="PANTHER" id="PTHR47658">
    <property type="entry name" value="HIGH MOBILITY GROUP B PROTEIN 12-RELATED"/>
    <property type="match status" value="1"/>
</dbReference>
<proteinExistence type="predicted"/>
<gene>
    <name evidence="4" type="ordered locus">MTR_8g018100</name>
</gene>
<dbReference type="InterPro" id="IPR036910">
    <property type="entry name" value="HMG_box_dom_sf"/>
</dbReference>
<organism evidence="4 6">
    <name type="scientific">Medicago truncatula</name>
    <name type="common">Barrel medic</name>
    <name type="synonym">Medicago tribuloides</name>
    <dbReference type="NCBI Taxonomy" id="3880"/>
    <lineage>
        <taxon>Eukaryota</taxon>
        <taxon>Viridiplantae</taxon>
        <taxon>Streptophyta</taxon>
        <taxon>Embryophyta</taxon>
        <taxon>Tracheophyta</taxon>
        <taxon>Spermatophyta</taxon>
        <taxon>Magnoliopsida</taxon>
        <taxon>eudicotyledons</taxon>
        <taxon>Gunneridae</taxon>
        <taxon>Pentapetalae</taxon>
        <taxon>rosids</taxon>
        <taxon>fabids</taxon>
        <taxon>Fabales</taxon>
        <taxon>Fabaceae</taxon>
        <taxon>Papilionoideae</taxon>
        <taxon>50 kb inversion clade</taxon>
        <taxon>NPAAA clade</taxon>
        <taxon>Hologalegina</taxon>
        <taxon>IRL clade</taxon>
        <taxon>Trifolieae</taxon>
        <taxon>Medicago</taxon>
    </lineage>
</organism>
<dbReference type="InterPro" id="IPR009071">
    <property type="entry name" value="HMG_box_dom"/>
</dbReference>
<dbReference type="HOGENOM" id="CLU_1121535_0_0_1"/>
<dbReference type="Proteomes" id="UP000002051">
    <property type="component" value="Chromosome 8"/>
</dbReference>
<accession>G7LI68</accession>
<dbReference type="PaxDb" id="3880-AET01618"/>
<evidence type="ECO:0000256" key="1">
    <source>
        <dbReference type="PROSITE-ProRule" id="PRU00267"/>
    </source>
</evidence>
<dbReference type="GO" id="GO:0010197">
    <property type="term" value="P:polar nucleus fusion"/>
    <property type="evidence" value="ECO:0000318"/>
    <property type="project" value="GO_Central"/>
</dbReference>
<dbReference type="AlphaFoldDB" id="G7LI68"/>
<evidence type="ECO:0000313" key="5">
    <source>
        <dbReference type="EnsemblPlants" id="AET01618"/>
    </source>
</evidence>
<reference evidence="4 6" key="2">
    <citation type="journal article" date="2014" name="BMC Genomics">
        <title>An improved genome release (version Mt4.0) for the model legume Medicago truncatula.</title>
        <authorList>
            <person name="Tang H."/>
            <person name="Krishnakumar V."/>
            <person name="Bidwell S."/>
            <person name="Rosen B."/>
            <person name="Chan A."/>
            <person name="Zhou S."/>
            <person name="Gentzbittel L."/>
            <person name="Childs K.L."/>
            <person name="Yandell M."/>
            <person name="Gundlach H."/>
            <person name="Mayer K.F."/>
            <person name="Schwartz D.C."/>
            <person name="Town C.D."/>
        </authorList>
    </citation>
    <scope>GENOME REANNOTATION</scope>
    <source>
        <strain evidence="5 6">cv. Jemalong A17</strain>
    </source>
</reference>
<dbReference type="STRING" id="3880.G7LI68"/>
<keyword evidence="6" id="KW-1185">Reference proteome</keyword>
<feature type="domain" description="HMG box" evidence="3">
    <location>
        <begin position="206"/>
        <end position="248"/>
    </location>
</feature>
<feature type="compositionally biased region" description="Basic and acidic residues" evidence="2">
    <location>
        <begin position="168"/>
        <end position="205"/>
    </location>
</feature>
<dbReference type="PANTHER" id="PTHR47658:SF1">
    <property type="entry name" value="MEIOSIS INITIATOR PROTEIN"/>
    <property type="match status" value="1"/>
</dbReference>
<evidence type="ECO:0000313" key="6">
    <source>
        <dbReference type="Proteomes" id="UP000002051"/>
    </source>
</evidence>
<dbReference type="EnsemblPlants" id="AET01618">
    <property type="protein sequence ID" value="AET01618"/>
    <property type="gene ID" value="MTR_8g018100"/>
</dbReference>
<dbReference type="GO" id="GO:0005634">
    <property type="term" value="C:nucleus"/>
    <property type="evidence" value="ECO:0000318"/>
    <property type="project" value="GO_Central"/>
</dbReference>
<dbReference type="GO" id="GO:0003677">
    <property type="term" value="F:DNA binding"/>
    <property type="evidence" value="ECO:0000318"/>
    <property type="project" value="GO_Central"/>
</dbReference>
<keyword evidence="1" id="KW-0238">DNA-binding</keyword>
<dbReference type="Gene3D" id="1.10.30.10">
    <property type="entry name" value="High mobility group box domain"/>
    <property type="match status" value="1"/>
</dbReference>
<reference evidence="4 6" key="1">
    <citation type="journal article" date="2011" name="Nature">
        <title>The Medicago genome provides insight into the evolution of rhizobial symbioses.</title>
        <authorList>
            <person name="Young N.D."/>
            <person name="Debelle F."/>
            <person name="Oldroyd G.E."/>
            <person name="Geurts R."/>
            <person name="Cannon S.B."/>
            <person name="Udvardi M.K."/>
            <person name="Benedito V.A."/>
            <person name="Mayer K.F."/>
            <person name="Gouzy J."/>
            <person name="Schoof H."/>
            <person name="Van de Peer Y."/>
            <person name="Proost S."/>
            <person name="Cook D.R."/>
            <person name="Meyers B.C."/>
            <person name="Spannagl M."/>
            <person name="Cheung F."/>
            <person name="De Mita S."/>
            <person name="Krishnakumar V."/>
            <person name="Gundlach H."/>
            <person name="Zhou S."/>
            <person name="Mudge J."/>
            <person name="Bharti A.K."/>
            <person name="Murray J.D."/>
            <person name="Naoumkina M.A."/>
            <person name="Rosen B."/>
            <person name="Silverstein K.A."/>
            <person name="Tang H."/>
            <person name="Rombauts S."/>
            <person name="Zhao P.X."/>
            <person name="Zhou P."/>
            <person name="Barbe V."/>
            <person name="Bardou P."/>
            <person name="Bechner M."/>
            <person name="Bellec A."/>
            <person name="Berger A."/>
            <person name="Berges H."/>
            <person name="Bidwell S."/>
            <person name="Bisseling T."/>
            <person name="Choisne N."/>
            <person name="Couloux A."/>
            <person name="Denny R."/>
            <person name="Deshpande S."/>
            <person name="Dai X."/>
            <person name="Doyle J.J."/>
            <person name="Dudez A.M."/>
            <person name="Farmer A.D."/>
            <person name="Fouteau S."/>
            <person name="Franken C."/>
            <person name="Gibelin C."/>
            <person name="Gish J."/>
            <person name="Goldstein S."/>
            <person name="Gonzalez A.J."/>
            <person name="Green P.J."/>
            <person name="Hallab A."/>
            <person name="Hartog M."/>
            <person name="Hua A."/>
            <person name="Humphray S.J."/>
            <person name="Jeong D.H."/>
            <person name="Jing Y."/>
            <person name="Jocker A."/>
            <person name="Kenton S.M."/>
            <person name="Kim D.J."/>
            <person name="Klee K."/>
            <person name="Lai H."/>
            <person name="Lang C."/>
            <person name="Lin S."/>
            <person name="Macmil S.L."/>
            <person name="Magdelenat G."/>
            <person name="Matthews L."/>
            <person name="McCorrison J."/>
            <person name="Monaghan E.L."/>
            <person name="Mun J.H."/>
            <person name="Najar F.Z."/>
            <person name="Nicholson C."/>
            <person name="Noirot C."/>
            <person name="O'Bleness M."/>
            <person name="Paule C.R."/>
            <person name="Poulain J."/>
            <person name="Prion F."/>
            <person name="Qin B."/>
            <person name="Qu C."/>
            <person name="Retzel E.F."/>
            <person name="Riddle C."/>
            <person name="Sallet E."/>
            <person name="Samain S."/>
            <person name="Samson N."/>
            <person name="Sanders I."/>
            <person name="Saurat O."/>
            <person name="Scarpelli C."/>
            <person name="Schiex T."/>
            <person name="Segurens B."/>
            <person name="Severin A.J."/>
            <person name="Sherrier D.J."/>
            <person name="Shi R."/>
            <person name="Sims S."/>
            <person name="Singer S.R."/>
            <person name="Sinharoy S."/>
            <person name="Sterck L."/>
            <person name="Viollet A."/>
            <person name="Wang B.B."/>
            <person name="Wang K."/>
            <person name="Wang M."/>
            <person name="Wang X."/>
            <person name="Warfsmann J."/>
            <person name="Weissenbach J."/>
            <person name="White D.D."/>
            <person name="White J.D."/>
            <person name="Wiley G.B."/>
            <person name="Wincker P."/>
            <person name="Xing Y."/>
            <person name="Yang L."/>
            <person name="Yao Z."/>
            <person name="Ying F."/>
            <person name="Zhai J."/>
            <person name="Zhou L."/>
            <person name="Zuber A."/>
            <person name="Denarie J."/>
            <person name="Dixon R.A."/>
            <person name="May G.D."/>
            <person name="Schwartz D.C."/>
            <person name="Rogers J."/>
            <person name="Quetier F."/>
            <person name="Town C.D."/>
            <person name="Roe B.A."/>
        </authorList>
    </citation>
    <scope>NUCLEOTIDE SEQUENCE [LARGE SCALE GENOMIC DNA]</scope>
    <source>
        <strain evidence="4">A17</strain>
        <strain evidence="5 6">cv. Jemalong A17</strain>
    </source>
</reference>
<sequence>MAKVQLDYTKLWTFEMLLEANKVNTPIKADPEEEKKLLDFNRRFADEEEIGESRCGCMFDDEVDFDEIDGESRDFAEIEDPRQAPLEQQQEACAAYNVFEEMIQLPASKKICDAHHVDGETLTKVLENLKNSITQEALIQLEKRAKDGSAFAKCLEAKLKRNLDSHAVEQAAEVKKPERKKPNSKDPTAKRAKVGKREKVKDSNAAKRSPTDFFVFMDEFRKTFKEANLDSKDVKRVGKEDGEKWRQR</sequence>